<evidence type="ECO:0000313" key="8">
    <source>
        <dbReference type="EMBL" id="NML63890.1"/>
    </source>
</evidence>
<dbReference type="GO" id="GO:0005829">
    <property type="term" value="C:cytosol"/>
    <property type="evidence" value="ECO:0007669"/>
    <property type="project" value="TreeGrafter"/>
</dbReference>
<dbReference type="InterPro" id="IPR036388">
    <property type="entry name" value="WH-like_DNA-bd_sf"/>
</dbReference>
<gene>
    <name evidence="8" type="ORF">HHL22_01600</name>
</gene>
<evidence type="ECO:0000256" key="3">
    <source>
        <dbReference type="ARBA" id="ARBA00023125"/>
    </source>
</evidence>
<keyword evidence="2" id="KW-0902">Two-component regulatory system</keyword>
<dbReference type="Pfam" id="PF00486">
    <property type="entry name" value="Trans_reg_C"/>
    <property type="match status" value="1"/>
</dbReference>
<evidence type="ECO:0000313" key="9">
    <source>
        <dbReference type="Proteomes" id="UP000559626"/>
    </source>
</evidence>
<dbReference type="PROSITE" id="PS51755">
    <property type="entry name" value="OMPR_PHOB"/>
    <property type="match status" value="1"/>
</dbReference>
<feature type="domain" description="Response regulatory" evidence="6">
    <location>
        <begin position="3"/>
        <end position="117"/>
    </location>
</feature>
<dbReference type="GO" id="GO:0006355">
    <property type="term" value="P:regulation of DNA-templated transcription"/>
    <property type="evidence" value="ECO:0007669"/>
    <property type="project" value="InterPro"/>
</dbReference>
<evidence type="ECO:0000256" key="2">
    <source>
        <dbReference type="ARBA" id="ARBA00023012"/>
    </source>
</evidence>
<evidence type="ECO:0000259" key="6">
    <source>
        <dbReference type="PROSITE" id="PS50110"/>
    </source>
</evidence>
<proteinExistence type="predicted"/>
<dbReference type="SUPFAM" id="SSF52172">
    <property type="entry name" value="CheY-like"/>
    <property type="match status" value="1"/>
</dbReference>
<dbReference type="InterPro" id="IPR001867">
    <property type="entry name" value="OmpR/PhoB-type_DNA-bd"/>
</dbReference>
<dbReference type="InterPro" id="IPR001789">
    <property type="entry name" value="Sig_transdc_resp-reg_receiver"/>
</dbReference>
<sequence>MAQLLVLEDEPALARLVVDALTRVGYAATACADGRAGLRACQQHPPDLLLVDVMLPGLDGFAVVRALRQTLPGLPVLFLTARSAPADVVQGFEAGGNDYLKKPFSLDELLVRVRELLRRQPPAPAALGECLALGQFEFSPRRQELRRGESVVGLSARESELLLLLVQYRNGVLDRRAALRQLWGDDSFFAARSMDVYISRLRKLLRPDPTLEILNVRGVGYKLIT</sequence>
<evidence type="ECO:0000256" key="1">
    <source>
        <dbReference type="ARBA" id="ARBA00022553"/>
    </source>
</evidence>
<dbReference type="Proteomes" id="UP000559626">
    <property type="component" value="Unassembled WGS sequence"/>
</dbReference>
<comment type="caution">
    <text evidence="8">The sequence shown here is derived from an EMBL/GenBank/DDBJ whole genome shotgun (WGS) entry which is preliminary data.</text>
</comment>
<name>A0A7Y0AB75_9BACT</name>
<dbReference type="SMART" id="SM00862">
    <property type="entry name" value="Trans_reg_C"/>
    <property type="match status" value="1"/>
</dbReference>
<evidence type="ECO:0000259" key="7">
    <source>
        <dbReference type="PROSITE" id="PS51755"/>
    </source>
</evidence>
<keyword evidence="1 4" id="KW-0597">Phosphoprotein</keyword>
<dbReference type="PANTHER" id="PTHR48111:SF40">
    <property type="entry name" value="PHOSPHATE REGULON TRANSCRIPTIONAL REGULATORY PROTEIN PHOB"/>
    <property type="match status" value="1"/>
</dbReference>
<dbReference type="Gene3D" id="1.10.10.10">
    <property type="entry name" value="Winged helix-like DNA-binding domain superfamily/Winged helix DNA-binding domain"/>
    <property type="match status" value="1"/>
</dbReference>
<protein>
    <submittedName>
        <fullName evidence="8">Response regulator transcription factor</fullName>
    </submittedName>
</protein>
<dbReference type="AlphaFoldDB" id="A0A7Y0AB75"/>
<dbReference type="CDD" id="cd00383">
    <property type="entry name" value="trans_reg_C"/>
    <property type="match status" value="1"/>
</dbReference>
<dbReference type="PANTHER" id="PTHR48111">
    <property type="entry name" value="REGULATOR OF RPOS"/>
    <property type="match status" value="1"/>
</dbReference>
<feature type="modified residue" description="4-aspartylphosphate" evidence="4">
    <location>
        <position position="52"/>
    </location>
</feature>
<organism evidence="8 9">
    <name type="scientific">Hymenobacter polaris</name>
    <dbReference type="NCBI Taxonomy" id="2682546"/>
    <lineage>
        <taxon>Bacteria</taxon>
        <taxon>Pseudomonadati</taxon>
        <taxon>Bacteroidota</taxon>
        <taxon>Cytophagia</taxon>
        <taxon>Cytophagales</taxon>
        <taxon>Hymenobacteraceae</taxon>
        <taxon>Hymenobacter</taxon>
    </lineage>
</organism>
<dbReference type="GO" id="GO:0000156">
    <property type="term" value="F:phosphorelay response regulator activity"/>
    <property type="evidence" value="ECO:0007669"/>
    <property type="project" value="TreeGrafter"/>
</dbReference>
<reference evidence="8 9" key="1">
    <citation type="submission" date="2020-04" db="EMBL/GenBank/DDBJ databases">
        <title>Hymenobacter polaris sp. nov., isolated from Arctic soil.</title>
        <authorList>
            <person name="Dahal R.H."/>
        </authorList>
    </citation>
    <scope>NUCLEOTIDE SEQUENCE [LARGE SCALE GENOMIC DNA]</scope>
    <source>
        <strain evidence="8 9">RP-2-7</strain>
    </source>
</reference>
<evidence type="ECO:0000256" key="4">
    <source>
        <dbReference type="PROSITE-ProRule" id="PRU00169"/>
    </source>
</evidence>
<dbReference type="InterPro" id="IPR011006">
    <property type="entry name" value="CheY-like_superfamily"/>
</dbReference>
<keyword evidence="3 5" id="KW-0238">DNA-binding</keyword>
<evidence type="ECO:0000256" key="5">
    <source>
        <dbReference type="PROSITE-ProRule" id="PRU01091"/>
    </source>
</evidence>
<dbReference type="SMART" id="SM00448">
    <property type="entry name" value="REC"/>
    <property type="match status" value="1"/>
</dbReference>
<keyword evidence="9" id="KW-1185">Reference proteome</keyword>
<feature type="DNA-binding region" description="OmpR/PhoB-type" evidence="5">
    <location>
        <begin position="128"/>
        <end position="225"/>
    </location>
</feature>
<dbReference type="GO" id="GO:0032993">
    <property type="term" value="C:protein-DNA complex"/>
    <property type="evidence" value="ECO:0007669"/>
    <property type="project" value="TreeGrafter"/>
</dbReference>
<dbReference type="InterPro" id="IPR039420">
    <property type="entry name" value="WalR-like"/>
</dbReference>
<dbReference type="CDD" id="cd17574">
    <property type="entry name" value="REC_OmpR"/>
    <property type="match status" value="1"/>
</dbReference>
<dbReference type="EMBL" id="JABBGH010000001">
    <property type="protein sequence ID" value="NML63890.1"/>
    <property type="molecule type" value="Genomic_DNA"/>
</dbReference>
<accession>A0A7Y0AB75</accession>
<dbReference type="PROSITE" id="PS50110">
    <property type="entry name" value="RESPONSE_REGULATORY"/>
    <property type="match status" value="1"/>
</dbReference>
<dbReference type="Pfam" id="PF00072">
    <property type="entry name" value="Response_reg"/>
    <property type="match status" value="1"/>
</dbReference>
<feature type="domain" description="OmpR/PhoB-type" evidence="7">
    <location>
        <begin position="128"/>
        <end position="225"/>
    </location>
</feature>
<dbReference type="GO" id="GO:0000976">
    <property type="term" value="F:transcription cis-regulatory region binding"/>
    <property type="evidence" value="ECO:0007669"/>
    <property type="project" value="TreeGrafter"/>
</dbReference>
<dbReference type="Gene3D" id="3.40.50.2300">
    <property type="match status" value="1"/>
</dbReference>